<evidence type="ECO:0000256" key="4">
    <source>
        <dbReference type="RuleBase" id="RU003345"/>
    </source>
</evidence>
<comment type="caution">
    <text evidence="6">The sequence shown here is derived from an EMBL/GenBank/DDBJ whole genome shotgun (WGS) entry which is preliminary data.</text>
</comment>
<dbReference type="InterPro" id="IPR016162">
    <property type="entry name" value="Ald_DH_N"/>
</dbReference>
<name>A0A5C6DNI9_9BACT</name>
<dbReference type="InterPro" id="IPR016163">
    <property type="entry name" value="Ald_DH_C"/>
</dbReference>
<evidence type="ECO:0000256" key="3">
    <source>
        <dbReference type="PROSITE-ProRule" id="PRU10007"/>
    </source>
</evidence>
<dbReference type="Pfam" id="PF00171">
    <property type="entry name" value="Aldedh"/>
    <property type="match status" value="1"/>
</dbReference>
<dbReference type="InterPro" id="IPR029510">
    <property type="entry name" value="Ald_DH_CS_GLU"/>
</dbReference>
<sequence>MQLPNTPREFQLWVDGQSVRSSEGDWIERESPGHGVPVTRVPAGTAADVDRAVAAARVAFEKGTWPWTMGSQRATVLTDVARRVRNASDELAYWETLESGKPISQSRAEVEWTAGLWEYAAALSRNLHGDSCNTLGEGTLAMTLRDPIGVVGLITPWNFPMLIISQKLPFALAAGCTCVIKPSEMTSATTLLLAEICAEAGVPGGVINVVTGYGDPVGRCIAEHDDIDMVSFTGSTAVGKAIARSAAGNLKKVSLELGGKNPLIVMDDADLDAAVDAGRLGAFFNMGECCNASSRILVQEGIADEFSRRMTAFAAELKVGDPLAEDSKLGAIINGTQEQKILSYIQAGKAAGTTVCMGGGKMATKTGRFLEVTVLDHVPADSSVAKEEVFGPVLSIIRFKTLDEAIAIANGTDYGLSAGVFTNDYNQAMKASRSLRAGTVWVNTWLEGHAELSFGGYQQSGLGRELGRKAVEEYTEEKSVLLSLGKRQPWW</sequence>
<dbReference type="Gene3D" id="3.40.605.10">
    <property type="entry name" value="Aldehyde Dehydrogenase, Chain A, domain 1"/>
    <property type="match status" value="1"/>
</dbReference>
<reference evidence="6 7" key="1">
    <citation type="submission" date="2019-02" db="EMBL/GenBank/DDBJ databases">
        <title>Deep-cultivation of Planctomycetes and their phenomic and genomic characterization uncovers novel biology.</title>
        <authorList>
            <person name="Wiegand S."/>
            <person name="Jogler M."/>
            <person name="Boedeker C."/>
            <person name="Pinto D."/>
            <person name="Vollmers J."/>
            <person name="Rivas-Marin E."/>
            <person name="Kohn T."/>
            <person name="Peeters S.H."/>
            <person name="Heuer A."/>
            <person name="Rast P."/>
            <person name="Oberbeckmann S."/>
            <person name="Bunk B."/>
            <person name="Jeske O."/>
            <person name="Meyerdierks A."/>
            <person name="Storesund J.E."/>
            <person name="Kallscheuer N."/>
            <person name="Luecker S."/>
            <person name="Lage O.M."/>
            <person name="Pohl T."/>
            <person name="Merkel B.J."/>
            <person name="Hornburger P."/>
            <person name="Mueller R.-W."/>
            <person name="Bruemmer F."/>
            <person name="Labrenz M."/>
            <person name="Spormann A.M."/>
            <person name="Op Den Camp H."/>
            <person name="Overmann J."/>
            <person name="Amann R."/>
            <person name="Jetten M.S.M."/>
            <person name="Mascher T."/>
            <person name="Medema M.H."/>
            <person name="Devos D.P."/>
            <person name="Kaster A.-K."/>
            <person name="Ovreas L."/>
            <person name="Rohde M."/>
            <person name="Galperin M.Y."/>
            <person name="Jogler C."/>
        </authorList>
    </citation>
    <scope>NUCLEOTIDE SEQUENCE [LARGE SCALE GENOMIC DNA]</scope>
    <source>
        <strain evidence="6 7">Poly41</strain>
    </source>
</reference>
<proteinExistence type="inferred from homology"/>
<dbReference type="PROSITE" id="PS00070">
    <property type="entry name" value="ALDEHYDE_DEHYDR_CYS"/>
    <property type="match status" value="1"/>
</dbReference>
<protein>
    <submittedName>
        <fullName evidence="6">Putative aldehyde dehydrogenase AldA</fullName>
        <ecNumber evidence="6">1.2.1.3</ecNumber>
    </submittedName>
</protein>
<dbReference type="RefSeq" id="WP_146526625.1">
    <property type="nucleotide sequence ID" value="NZ_SJPV01000004.1"/>
</dbReference>
<dbReference type="PANTHER" id="PTHR11699">
    <property type="entry name" value="ALDEHYDE DEHYDROGENASE-RELATED"/>
    <property type="match status" value="1"/>
</dbReference>
<gene>
    <name evidence="6" type="primary">aldA_1</name>
    <name evidence="6" type="ORF">Poly41_27640</name>
</gene>
<dbReference type="OrthoDB" id="4503395at2"/>
<dbReference type="FunFam" id="3.40.605.10:FF:000007">
    <property type="entry name" value="NAD/NADP-dependent betaine aldehyde dehydrogenase"/>
    <property type="match status" value="1"/>
</dbReference>
<evidence type="ECO:0000256" key="1">
    <source>
        <dbReference type="ARBA" id="ARBA00009986"/>
    </source>
</evidence>
<keyword evidence="7" id="KW-1185">Reference proteome</keyword>
<comment type="similarity">
    <text evidence="1 4">Belongs to the aldehyde dehydrogenase family.</text>
</comment>
<accession>A0A5C6DNI9</accession>
<dbReference type="GO" id="GO:0004029">
    <property type="term" value="F:aldehyde dehydrogenase (NAD+) activity"/>
    <property type="evidence" value="ECO:0007669"/>
    <property type="project" value="UniProtKB-EC"/>
</dbReference>
<dbReference type="Proteomes" id="UP000319143">
    <property type="component" value="Unassembled WGS sequence"/>
</dbReference>
<feature type="active site" evidence="3">
    <location>
        <position position="256"/>
    </location>
</feature>
<evidence type="ECO:0000256" key="2">
    <source>
        <dbReference type="ARBA" id="ARBA00023002"/>
    </source>
</evidence>
<dbReference type="SUPFAM" id="SSF53720">
    <property type="entry name" value="ALDH-like"/>
    <property type="match status" value="1"/>
</dbReference>
<dbReference type="PROSITE" id="PS00687">
    <property type="entry name" value="ALDEHYDE_DEHYDR_GLU"/>
    <property type="match status" value="1"/>
</dbReference>
<dbReference type="Gene3D" id="3.40.309.10">
    <property type="entry name" value="Aldehyde Dehydrogenase, Chain A, domain 2"/>
    <property type="match status" value="1"/>
</dbReference>
<dbReference type="InterPro" id="IPR016161">
    <property type="entry name" value="Ald_DH/histidinol_DH"/>
</dbReference>
<dbReference type="InterPro" id="IPR016160">
    <property type="entry name" value="Ald_DH_CS_CYS"/>
</dbReference>
<organism evidence="6 7">
    <name type="scientific">Novipirellula artificiosorum</name>
    <dbReference type="NCBI Taxonomy" id="2528016"/>
    <lineage>
        <taxon>Bacteria</taxon>
        <taxon>Pseudomonadati</taxon>
        <taxon>Planctomycetota</taxon>
        <taxon>Planctomycetia</taxon>
        <taxon>Pirellulales</taxon>
        <taxon>Pirellulaceae</taxon>
        <taxon>Novipirellula</taxon>
    </lineage>
</organism>
<evidence type="ECO:0000259" key="5">
    <source>
        <dbReference type="Pfam" id="PF00171"/>
    </source>
</evidence>
<keyword evidence="2 4" id="KW-0560">Oxidoreductase</keyword>
<evidence type="ECO:0000313" key="7">
    <source>
        <dbReference type="Proteomes" id="UP000319143"/>
    </source>
</evidence>
<dbReference type="FunFam" id="3.40.309.10:FF:000012">
    <property type="entry name" value="Betaine aldehyde dehydrogenase"/>
    <property type="match status" value="1"/>
</dbReference>
<dbReference type="AlphaFoldDB" id="A0A5C6DNI9"/>
<dbReference type="EC" id="1.2.1.3" evidence="6"/>
<feature type="domain" description="Aldehyde dehydrogenase" evidence="5">
    <location>
        <begin position="22"/>
        <end position="480"/>
    </location>
</feature>
<dbReference type="InterPro" id="IPR015590">
    <property type="entry name" value="Aldehyde_DH_dom"/>
</dbReference>
<evidence type="ECO:0000313" key="6">
    <source>
        <dbReference type="EMBL" id="TWU38288.1"/>
    </source>
</evidence>
<dbReference type="EMBL" id="SJPV01000004">
    <property type="protein sequence ID" value="TWU38288.1"/>
    <property type="molecule type" value="Genomic_DNA"/>
</dbReference>